<dbReference type="KEGG" id="pmet:G4Y79_14005"/>
<evidence type="ECO:0000256" key="2">
    <source>
        <dbReference type="ARBA" id="ARBA00022448"/>
    </source>
</evidence>
<dbReference type="InterPro" id="IPR035906">
    <property type="entry name" value="MetI-like_sf"/>
</dbReference>
<dbReference type="AlphaFoldDB" id="A0A7S8E5M1"/>
<dbReference type="EMBL" id="CP062983">
    <property type="protein sequence ID" value="QPC80822.1"/>
    <property type="molecule type" value="Genomic_DNA"/>
</dbReference>
<dbReference type="GO" id="GO:0055085">
    <property type="term" value="P:transmembrane transport"/>
    <property type="evidence" value="ECO:0007669"/>
    <property type="project" value="InterPro"/>
</dbReference>
<feature type="transmembrane region" description="Helical" evidence="7">
    <location>
        <begin position="168"/>
        <end position="192"/>
    </location>
</feature>
<comment type="subcellular location">
    <subcellularLocation>
        <location evidence="1 7">Cell membrane</location>
        <topology evidence="1 7">Multi-pass membrane protein</topology>
    </subcellularLocation>
</comment>
<gene>
    <name evidence="9" type="ORF">G4Y79_14005</name>
</gene>
<keyword evidence="6 7" id="KW-0472">Membrane</keyword>
<evidence type="ECO:0000259" key="8">
    <source>
        <dbReference type="PROSITE" id="PS50928"/>
    </source>
</evidence>
<feature type="transmembrane region" description="Helical" evidence="7">
    <location>
        <begin position="25"/>
        <end position="54"/>
    </location>
</feature>
<keyword evidence="3" id="KW-1003">Cell membrane</keyword>
<keyword evidence="10" id="KW-1185">Reference proteome</keyword>
<evidence type="ECO:0000256" key="3">
    <source>
        <dbReference type="ARBA" id="ARBA00022475"/>
    </source>
</evidence>
<comment type="similarity">
    <text evidence="7">Belongs to the binding-protein-dependent transport system permease family.</text>
</comment>
<evidence type="ECO:0000256" key="7">
    <source>
        <dbReference type="RuleBase" id="RU363032"/>
    </source>
</evidence>
<dbReference type="CDD" id="cd06261">
    <property type="entry name" value="TM_PBP2"/>
    <property type="match status" value="1"/>
</dbReference>
<dbReference type="Proteomes" id="UP000594468">
    <property type="component" value="Chromosome"/>
</dbReference>
<dbReference type="PROSITE" id="PS50928">
    <property type="entry name" value="ABC_TM1"/>
    <property type="match status" value="1"/>
</dbReference>
<evidence type="ECO:0000313" key="10">
    <source>
        <dbReference type="Proteomes" id="UP000594468"/>
    </source>
</evidence>
<keyword evidence="4 7" id="KW-0812">Transmembrane</keyword>
<keyword evidence="5 7" id="KW-1133">Transmembrane helix</keyword>
<dbReference type="InterPro" id="IPR000515">
    <property type="entry name" value="MetI-like"/>
</dbReference>
<dbReference type="InterPro" id="IPR051393">
    <property type="entry name" value="ABC_transporter_permease"/>
</dbReference>
<dbReference type="SUPFAM" id="SSF161098">
    <property type="entry name" value="MetI-like"/>
    <property type="match status" value="1"/>
</dbReference>
<feature type="transmembrane region" description="Helical" evidence="7">
    <location>
        <begin position="223"/>
        <end position="243"/>
    </location>
</feature>
<dbReference type="RefSeq" id="WP_195168897.1">
    <property type="nucleotide sequence ID" value="NZ_CP062983.1"/>
</dbReference>
<keyword evidence="2 7" id="KW-0813">Transport</keyword>
<evidence type="ECO:0000313" key="9">
    <source>
        <dbReference type="EMBL" id="QPC80822.1"/>
    </source>
</evidence>
<reference evidence="9 10" key="1">
    <citation type="submission" date="2020-02" db="EMBL/GenBank/DDBJ databases">
        <authorList>
            <person name="Zheng R.K."/>
            <person name="Sun C.M."/>
        </authorList>
    </citation>
    <scope>NUCLEOTIDE SEQUENCE [LARGE SCALE GENOMIC DNA]</scope>
    <source>
        <strain evidence="10">rifampicinis</strain>
    </source>
</reference>
<sequence length="309" mass="34544">MASATTISPTGQATRRKRFSKYGSAPYIFISPFFLLFGIFFLFPSVAALALSLFRWNGIGEVEWMGIANYQRIFSDGIFWQAAQNTLIYTAASVFIMMPIALILATLLNSKSLRFANIWRAMYFTPVVTSTVATSLVFQILLNENSGLLNVPLIGLGLEPIDWLGDRAWVKVALIIVIGWRSIGLITIYFLAGLQSIPYELYEAAEIDGAGTIQQFFHVTIPMLRPIILFVSIIVMLNAIQIFDEPRILTEGGPANASLSIVQYLYERGFERLRFGFASSVGTVLFFVVFVLSFIQLRFFGAFRDEGDS</sequence>
<protein>
    <submittedName>
        <fullName evidence="9">Sugar ABC transporter permease</fullName>
    </submittedName>
</protein>
<organism evidence="9 10">
    <name type="scientific">Phototrophicus methaneseepsis</name>
    <dbReference type="NCBI Taxonomy" id="2710758"/>
    <lineage>
        <taxon>Bacteria</taxon>
        <taxon>Bacillati</taxon>
        <taxon>Chloroflexota</taxon>
        <taxon>Candidatus Thermofontia</taxon>
        <taxon>Phototrophicales</taxon>
        <taxon>Phototrophicaceae</taxon>
        <taxon>Phototrophicus</taxon>
    </lineage>
</organism>
<evidence type="ECO:0000256" key="6">
    <source>
        <dbReference type="ARBA" id="ARBA00023136"/>
    </source>
</evidence>
<dbReference type="PANTHER" id="PTHR30193">
    <property type="entry name" value="ABC TRANSPORTER PERMEASE PROTEIN"/>
    <property type="match status" value="1"/>
</dbReference>
<dbReference type="Pfam" id="PF00528">
    <property type="entry name" value="BPD_transp_1"/>
    <property type="match status" value="1"/>
</dbReference>
<feature type="domain" description="ABC transmembrane type-1" evidence="8">
    <location>
        <begin position="83"/>
        <end position="296"/>
    </location>
</feature>
<feature type="transmembrane region" description="Helical" evidence="7">
    <location>
        <begin position="275"/>
        <end position="295"/>
    </location>
</feature>
<dbReference type="GO" id="GO:0005886">
    <property type="term" value="C:plasma membrane"/>
    <property type="evidence" value="ECO:0007669"/>
    <property type="project" value="UniProtKB-SubCell"/>
</dbReference>
<name>A0A7S8E5M1_9CHLR</name>
<accession>A0A7S8E5M1</accession>
<proteinExistence type="inferred from homology"/>
<evidence type="ECO:0000256" key="1">
    <source>
        <dbReference type="ARBA" id="ARBA00004651"/>
    </source>
</evidence>
<evidence type="ECO:0000256" key="4">
    <source>
        <dbReference type="ARBA" id="ARBA00022692"/>
    </source>
</evidence>
<dbReference type="PANTHER" id="PTHR30193:SF37">
    <property type="entry name" value="INNER MEMBRANE ABC TRANSPORTER PERMEASE PROTEIN YCJO"/>
    <property type="match status" value="1"/>
</dbReference>
<feature type="transmembrane region" description="Helical" evidence="7">
    <location>
        <begin position="87"/>
        <end position="109"/>
    </location>
</feature>
<feature type="transmembrane region" description="Helical" evidence="7">
    <location>
        <begin position="121"/>
        <end position="142"/>
    </location>
</feature>
<dbReference type="Gene3D" id="1.10.3720.10">
    <property type="entry name" value="MetI-like"/>
    <property type="match status" value="1"/>
</dbReference>
<evidence type="ECO:0000256" key="5">
    <source>
        <dbReference type="ARBA" id="ARBA00022989"/>
    </source>
</evidence>